<proteinExistence type="predicted"/>
<feature type="compositionally biased region" description="Polar residues" evidence="1">
    <location>
        <begin position="1"/>
        <end position="19"/>
    </location>
</feature>
<protein>
    <submittedName>
        <fullName evidence="3">Uncharacterized protein</fullName>
    </submittedName>
</protein>
<keyword evidence="2" id="KW-0472">Membrane</keyword>
<name>A0A2W4RKS5_9GAMM</name>
<keyword evidence="2" id="KW-1133">Transmembrane helix</keyword>
<keyword evidence="2" id="KW-0812">Transmembrane</keyword>
<dbReference type="EMBL" id="QJPH01000182">
    <property type="protein sequence ID" value="PZN83613.1"/>
    <property type="molecule type" value="Genomic_DNA"/>
</dbReference>
<evidence type="ECO:0000313" key="3">
    <source>
        <dbReference type="EMBL" id="PZN83613.1"/>
    </source>
</evidence>
<evidence type="ECO:0000313" key="4">
    <source>
        <dbReference type="Proteomes" id="UP000249396"/>
    </source>
</evidence>
<feature type="region of interest" description="Disordered" evidence="1">
    <location>
        <begin position="1"/>
        <end position="21"/>
    </location>
</feature>
<evidence type="ECO:0000256" key="1">
    <source>
        <dbReference type="SAM" id="MobiDB-lite"/>
    </source>
</evidence>
<sequence length="228" mass="26237">METVENSSHPTESKQTLTGLKTGLSPTEFEQLIEKEVFTWVEKDEQQGVLLMAWCQLVQAKQEQAEEGFTPKEISDAMNRLYGPAKPWPKKDSEDIPKEVRLLWNRLEKLWEKKKTGLEQSLSKHGYMVNPTIGPNNQGSGGRGKTNRYWIRAEPISDEDAAKIVSYKAPEGGLSYICEDIEDAGWLSRIFTKGYKMEGWRRWMFIATFITYSIFNINQLLVSTLRHD</sequence>
<organism evidence="3 4">
    <name type="scientific">Candidatus Methylumidiphilus alinenensis</name>
    <dbReference type="NCBI Taxonomy" id="2202197"/>
    <lineage>
        <taxon>Bacteria</taxon>
        <taxon>Pseudomonadati</taxon>
        <taxon>Pseudomonadota</taxon>
        <taxon>Gammaproteobacteria</taxon>
        <taxon>Methylococcales</taxon>
        <taxon>Candidatus Methylumidiphilus</taxon>
    </lineage>
</organism>
<accession>A0A2W4RKS5</accession>
<feature type="transmembrane region" description="Helical" evidence="2">
    <location>
        <begin position="203"/>
        <end position="222"/>
    </location>
</feature>
<reference evidence="3 4" key="1">
    <citation type="journal article" date="2018" name="Aquat. Microb. Ecol.">
        <title>Gammaproteobacterial methanotrophs dominate.</title>
        <authorList>
            <person name="Rissanen A.J."/>
            <person name="Saarenheimo J."/>
            <person name="Tiirola M."/>
            <person name="Peura S."/>
            <person name="Aalto S.L."/>
            <person name="Karvinen A."/>
            <person name="Nykanen H."/>
        </authorList>
    </citation>
    <scope>NUCLEOTIDE SEQUENCE [LARGE SCALE GENOMIC DNA]</scope>
    <source>
        <strain evidence="3">AMbin10</strain>
    </source>
</reference>
<dbReference type="AlphaFoldDB" id="A0A2W4RKS5"/>
<evidence type="ECO:0000256" key="2">
    <source>
        <dbReference type="SAM" id="Phobius"/>
    </source>
</evidence>
<gene>
    <name evidence="3" type="ORF">DM484_04035</name>
</gene>
<comment type="caution">
    <text evidence="3">The sequence shown here is derived from an EMBL/GenBank/DDBJ whole genome shotgun (WGS) entry which is preliminary data.</text>
</comment>
<dbReference type="Proteomes" id="UP000249396">
    <property type="component" value="Unassembled WGS sequence"/>
</dbReference>